<dbReference type="PRINTS" id="PR00395">
    <property type="entry name" value="RIBOSOMALS2"/>
</dbReference>
<evidence type="ECO:0000256" key="2">
    <source>
        <dbReference type="ARBA" id="ARBA00035155"/>
    </source>
</evidence>
<dbReference type="GO" id="GO:0003735">
    <property type="term" value="F:structural constituent of ribosome"/>
    <property type="evidence" value="ECO:0007669"/>
    <property type="project" value="InterPro"/>
</dbReference>
<dbReference type="AlphaFoldDB" id="A0A059C219"/>
<dbReference type="Gene3D" id="1.10.287.610">
    <property type="entry name" value="Helix hairpin bin"/>
    <property type="match status" value="1"/>
</dbReference>
<gene>
    <name evidence="4" type="ORF">EUGRSUZ_E00946</name>
</gene>
<dbReference type="InterPro" id="IPR023591">
    <property type="entry name" value="Ribosomal_uS2_flav_dom_sf"/>
</dbReference>
<evidence type="ECO:0000256" key="1">
    <source>
        <dbReference type="ARBA" id="ARBA00006242"/>
    </source>
</evidence>
<dbReference type="Gene3D" id="3.40.50.10490">
    <property type="entry name" value="Glucose-6-phosphate isomerase like protein, domain 1"/>
    <property type="match status" value="1"/>
</dbReference>
<dbReference type="InterPro" id="IPR005706">
    <property type="entry name" value="Ribosomal_uS2_bac/mit/plastid"/>
</dbReference>
<dbReference type="Gramene" id="KCW72488">
    <property type="protein sequence ID" value="KCW72488"/>
    <property type="gene ID" value="EUGRSUZ_E00946"/>
</dbReference>
<comment type="similarity">
    <text evidence="1">Belongs to the universal ribosomal protein uS2 family.</text>
</comment>
<dbReference type="Pfam" id="PF00318">
    <property type="entry name" value="Ribosomal_S2"/>
    <property type="match status" value="1"/>
</dbReference>
<reference evidence="4" key="1">
    <citation type="submission" date="2013-07" db="EMBL/GenBank/DDBJ databases">
        <title>The genome of Eucalyptus grandis.</title>
        <authorList>
            <person name="Schmutz J."/>
            <person name="Hayes R."/>
            <person name="Myburg A."/>
            <person name="Tuskan G."/>
            <person name="Grattapaglia D."/>
            <person name="Rokhsar D.S."/>
        </authorList>
    </citation>
    <scope>NUCLEOTIDE SEQUENCE</scope>
    <source>
        <tissue evidence="4">Leaf extractions</tissue>
    </source>
</reference>
<organism evidence="4">
    <name type="scientific">Eucalyptus grandis</name>
    <name type="common">Flooded gum</name>
    <dbReference type="NCBI Taxonomy" id="71139"/>
    <lineage>
        <taxon>Eukaryota</taxon>
        <taxon>Viridiplantae</taxon>
        <taxon>Streptophyta</taxon>
        <taxon>Embryophyta</taxon>
        <taxon>Tracheophyta</taxon>
        <taxon>Spermatophyta</taxon>
        <taxon>Magnoliopsida</taxon>
        <taxon>eudicotyledons</taxon>
        <taxon>Gunneridae</taxon>
        <taxon>Pentapetalae</taxon>
        <taxon>rosids</taxon>
        <taxon>malvids</taxon>
        <taxon>Myrtales</taxon>
        <taxon>Myrtaceae</taxon>
        <taxon>Myrtoideae</taxon>
        <taxon>Eucalypteae</taxon>
        <taxon>Eucalyptus</taxon>
    </lineage>
</organism>
<accession>A0A059C219</accession>
<protein>
    <recommendedName>
        <fullName evidence="2">Small ribosomal subunit protein uS2c</fullName>
    </recommendedName>
    <alternativeName>
        <fullName evidence="3">30S ribosomal protein S2, chloroplastic</fullName>
    </alternativeName>
</protein>
<dbReference type="OMA" id="TICLIYT"/>
<proteinExistence type="inferred from homology"/>
<dbReference type="SUPFAM" id="SSF52313">
    <property type="entry name" value="Ribosomal protein S2"/>
    <property type="match status" value="1"/>
</dbReference>
<name>A0A059C219_EUCGR</name>
<dbReference type="PANTHER" id="PTHR12534:SF0">
    <property type="entry name" value="SMALL RIBOSOMAL SUBUNIT PROTEIN US2M"/>
    <property type="match status" value="1"/>
</dbReference>
<evidence type="ECO:0000313" key="4">
    <source>
        <dbReference type="EMBL" id="KCW72488.1"/>
    </source>
</evidence>
<dbReference type="GO" id="GO:0015935">
    <property type="term" value="C:small ribosomal subunit"/>
    <property type="evidence" value="ECO:0007669"/>
    <property type="project" value="InterPro"/>
</dbReference>
<evidence type="ECO:0000256" key="3">
    <source>
        <dbReference type="ARBA" id="ARBA00035546"/>
    </source>
</evidence>
<dbReference type="GO" id="GO:0006412">
    <property type="term" value="P:translation"/>
    <property type="evidence" value="ECO:0007669"/>
    <property type="project" value="InterPro"/>
</dbReference>
<dbReference type="InterPro" id="IPR001865">
    <property type="entry name" value="Ribosomal_uS2"/>
</dbReference>
<dbReference type="EMBL" id="KK198757">
    <property type="protein sequence ID" value="KCW72488.1"/>
    <property type="molecule type" value="Genomic_DNA"/>
</dbReference>
<dbReference type="PANTHER" id="PTHR12534">
    <property type="entry name" value="30S RIBOSOMAL PROTEIN S2 PROKARYOTIC AND ORGANELLAR"/>
    <property type="match status" value="1"/>
</dbReference>
<dbReference type="InParanoid" id="A0A059C219"/>
<sequence length="76" mass="8316">MSKRQLSHLQTYLGGIKHLIGLPNIAIIIDQQEEYTALQDCITLGISTICLINSNCNLDLADMLITANDTTNDDAP</sequence>
<dbReference type="STRING" id="71139.A0A059C219"/>